<name>A0ABS8SGB6_DATST</name>
<dbReference type="PANTHER" id="PTHR31517:SF80">
    <property type="entry name" value="PEROXIDASE"/>
    <property type="match status" value="1"/>
</dbReference>
<comment type="similarity">
    <text evidence="10">Belongs to the peroxidase family. Classical plant (class III) peroxidase subfamily.</text>
</comment>
<keyword evidence="8" id="KW-1015">Disulfide bond</keyword>
<keyword evidence="4 10" id="KW-0349">Heme</keyword>
<dbReference type="EMBL" id="JACEIK010000485">
    <property type="protein sequence ID" value="MCD7457897.1"/>
    <property type="molecule type" value="Genomic_DNA"/>
</dbReference>
<comment type="cofactor">
    <cofactor evidence="10">
        <name>heme b</name>
        <dbReference type="ChEBI" id="CHEBI:60344"/>
    </cofactor>
    <text evidence="10">Binds 1 heme b (iron(II)-protoporphyrin IX) group per subunit.</text>
</comment>
<evidence type="ECO:0000256" key="10">
    <source>
        <dbReference type="RuleBase" id="RU362060"/>
    </source>
</evidence>
<keyword evidence="7 10" id="KW-0408">Iron</keyword>
<dbReference type="Gene3D" id="1.10.520.10">
    <property type="match status" value="1"/>
</dbReference>
<comment type="caution">
    <text evidence="12">The sequence shown here is derived from an EMBL/GenBank/DDBJ whole genome shotgun (WGS) entry which is preliminary data.</text>
</comment>
<proteinExistence type="inferred from homology"/>
<dbReference type="Pfam" id="PF00141">
    <property type="entry name" value="peroxidase"/>
    <property type="match status" value="1"/>
</dbReference>
<organism evidence="12 13">
    <name type="scientific">Datura stramonium</name>
    <name type="common">Jimsonweed</name>
    <name type="synonym">Common thornapple</name>
    <dbReference type="NCBI Taxonomy" id="4076"/>
    <lineage>
        <taxon>Eukaryota</taxon>
        <taxon>Viridiplantae</taxon>
        <taxon>Streptophyta</taxon>
        <taxon>Embryophyta</taxon>
        <taxon>Tracheophyta</taxon>
        <taxon>Spermatophyta</taxon>
        <taxon>Magnoliopsida</taxon>
        <taxon>eudicotyledons</taxon>
        <taxon>Gunneridae</taxon>
        <taxon>Pentapetalae</taxon>
        <taxon>asterids</taxon>
        <taxon>lamiids</taxon>
        <taxon>Solanales</taxon>
        <taxon>Solanaceae</taxon>
        <taxon>Solanoideae</taxon>
        <taxon>Datureae</taxon>
        <taxon>Datura</taxon>
    </lineage>
</organism>
<dbReference type="CDD" id="cd00693">
    <property type="entry name" value="secretory_peroxidase"/>
    <property type="match status" value="1"/>
</dbReference>
<dbReference type="PANTHER" id="PTHR31517">
    <property type="match status" value="1"/>
</dbReference>
<feature type="domain" description="Plant heme peroxidase family profile" evidence="11">
    <location>
        <begin position="40"/>
        <end position="361"/>
    </location>
</feature>
<evidence type="ECO:0000313" key="12">
    <source>
        <dbReference type="EMBL" id="MCD7457897.1"/>
    </source>
</evidence>
<dbReference type="InterPro" id="IPR002016">
    <property type="entry name" value="Haem_peroxidase"/>
</dbReference>
<evidence type="ECO:0000256" key="7">
    <source>
        <dbReference type="ARBA" id="ARBA00023004"/>
    </source>
</evidence>
<dbReference type="Proteomes" id="UP000823775">
    <property type="component" value="Unassembled WGS sequence"/>
</dbReference>
<comment type="catalytic activity">
    <reaction evidence="1 10">
        <text>2 a phenolic donor + H2O2 = 2 a phenolic radical donor + 2 H2O</text>
        <dbReference type="Rhea" id="RHEA:56136"/>
        <dbReference type="ChEBI" id="CHEBI:15377"/>
        <dbReference type="ChEBI" id="CHEBI:16240"/>
        <dbReference type="ChEBI" id="CHEBI:139520"/>
        <dbReference type="ChEBI" id="CHEBI:139521"/>
        <dbReference type="EC" id="1.11.1.7"/>
    </reaction>
</comment>
<accession>A0ABS8SGB6</accession>
<keyword evidence="10" id="KW-0732">Signal</keyword>
<evidence type="ECO:0000256" key="6">
    <source>
        <dbReference type="ARBA" id="ARBA00023002"/>
    </source>
</evidence>
<evidence type="ECO:0000256" key="2">
    <source>
        <dbReference type="ARBA" id="ARBA00012313"/>
    </source>
</evidence>
<evidence type="ECO:0000256" key="1">
    <source>
        <dbReference type="ARBA" id="ARBA00000189"/>
    </source>
</evidence>
<evidence type="ECO:0000256" key="4">
    <source>
        <dbReference type="ARBA" id="ARBA00022617"/>
    </source>
</evidence>
<comment type="cofactor">
    <cofactor evidence="10">
        <name>Ca(2+)</name>
        <dbReference type="ChEBI" id="CHEBI:29108"/>
    </cofactor>
    <text evidence="10">Binds 2 calcium ions per subunit.</text>
</comment>
<evidence type="ECO:0000256" key="3">
    <source>
        <dbReference type="ARBA" id="ARBA00022559"/>
    </source>
</evidence>
<keyword evidence="10" id="KW-0964">Secreted</keyword>
<dbReference type="EC" id="1.11.1.7" evidence="2 10"/>
<keyword evidence="3 10" id="KW-0575">Peroxidase</keyword>
<keyword evidence="10" id="KW-0376">Hydrogen peroxide</keyword>
<dbReference type="PRINTS" id="PR00458">
    <property type="entry name" value="PEROXIDASE"/>
</dbReference>
<evidence type="ECO:0000313" key="13">
    <source>
        <dbReference type="Proteomes" id="UP000823775"/>
    </source>
</evidence>
<evidence type="ECO:0000256" key="5">
    <source>
        <dbReference type="ARBA" id="ARBA00022723"/>
    </source>
</evidence>
<protein>
    <recommendedName>
        <fullName evidence="2 10">Peroxidase</fullName>
        <ecNumber evidence="2 10">1.11.1.7</ecNumber>
    </recommendedName>
</protein>
<dbReference type="SUPFAM" id="SSF48113">
    <property type="entry name" value="Heme-dependent peroxidases"/>
    <property type="match status" value="1"/>
</dbReference>
<comment type="subcellular location">
    <subcellularLocation>
        <location evidence="10">Secreted</location>
    </subcellularLocation>
</comment>
<evidence type="ECO:0000256" key="9">
    <source>
        <dbReference type="ARBA" id="ARBA00023180"/>
    </source>
</evidence>
<keyword evidence="10" id="KW-0106">Calcium</keyword>
<dbReference type="InterPro" id="IPR033905">
    <property type="entry name" value="Secretory_peroxidase"/>
</dbReference>
<sequence>MFSKNWAFMAVFSFLVVCLVTTMTAQAEIVPGSASRSRMPLRYDYYDEKCEDLEDIVWSKMKRIVQLHRNAPAQLLRLVFHDCFIGGCDASILLADSNKNRTVEREAIPNRTLKGFNFIDTIKDEIEEACPGVVSCSDILVLAARDGIVLAGGPYYPVLTGRRDSKESFFDEAMSEIPRPNGNISEILRLFSLRGFDERETVALLGGHNIGRIGCEFIRLRLSNFMGTGLPDPTVPPDFLEELKRKCPENNSTINNMFNEHTGRDLSESALSYFQEVSAFSSVVASFDNHYYKTLMRGRGLLFADQQLMANEKTAAAVTDYAYDDGTIFRTEFAHAMAKLSNIGVLTGSKGEVRHSCSHLNF</sequence>
<evidence type="ECO:0000259" key="11">
    <source>
        <dbReference type="PROSITE" id="PS50873"/>
    </source>
</evidence>
<evidence type="ECO:0000256" key="8">
    <source>
        <dbReference type="ARBA" id="ARBA00023157"/>
    </source>
</evidence>
<reference evidence="12 13" key="1">
    <citation type="journal article" date="2021" name="BMC Genomics">
        <title>Datura genome reveals duplications of psychoactive alkaloid biosynthetic genes and high mutation rate following tissue culture.</title>
        <authorList>
            <person name="Rajewski A."/>
            <person name="Carter-House D."/>
            <person name="Stajich J."/>
            <person name="Litt A."/>
        </authorList>
    </citation>
    <scope>NUCLEOTIDE SEQUENCE [LARGE SCALE GENOMIC DNA]</scope>
    <source>
        <strain evidence="12">AR-01</strain>
    </source>
</reference>
<dbReference type="InterPro" id="IPR000823">
    <property type="entry name" value="Peroxidase_pln"/>
</dbReference>
<dbReference type="PROSITE" id="PS50873">
    <property type="entry name" value="PEROXIDASE_4"/>
    <property type="match status" value="1"/>
</dbReference>
<dbReference type="InterPro" id="IPR010255">
    <property type="entry name" value="Haem_peroxidase_sf"/>
</dbReference>
<keyword evidence="13" id="KW-1185">Reference proteome</keyword>
<comment type="function">
    <text evidence="10">Removal of H(2)O(2), oxidation of toxic reductants, biosynthesis and degradation of lignin, suberization, auxin catabolism, response to environmental stresses such as wounding, pathogen attack and oxidative stress.</text>
</comment>
<gene>
    <name evidence="12" type="ORF">HAX54_036534</name>
</gene>
<keyword evidence="9" id="KW-0325">Glycoprotein</keyword>
<keyword evidence="6 10" id="KW-0560">Oxidoreductase</keyword>
<keyword evidence="5 10" id="KW-0479">Metal-binding</keyword>
<feature type="signal peptide" evidence="10">
    <location>
        <begin position="1"/>
        <end position="27"/>
    </location>
</feature>
<dbReference type="PRINTS" id="PR00461">
    <property type="entry name" value="PLPEROXIDASE"/>
</dbReference>
<feature type="chain" id="PRO_5044970946" description="Peroxidase" evidence="10">
    <location>
        <begin position="28"/>
        <end position="362"/>
    </location>
</feature>
<dbReference type="Gene3D" id="1.10.420.10">
    <property type="entry name" value="Peroxidase, domain 2"/>
    <property type="match status" value="1"/>
</dbReference>